<gene>
    <name evidence="2" type="ORF">LMG28614_02326</name>
</gene>
<sequence>MKYLPQTLKRNPSFRGQTGSPWTAGLVRPVMHLASSHAGLSSGKINLYQAGVGWYCTAASTAGQLIFCMMDISFFA</sequence>
<proteinExistence type="predicted"/>
<reference evidence="2 3" key="1">
    <citation type="submission" date="2020-04" db="EMBL/GenBank/DDBJ databases">
        <authorList>
            <person name="De Canck E."/>
        </authorList>
    </citation>
    <scope>NUCLEOTIDE SEQUENCE [LARGE SCALE GENOMIC DNA]</scope>
    <source>
        <strain evidence="2 3">LMG 28614</strain>
    </source>
</reference>
<organism evidence="2 3">
    <name type="scientific">Paraburkholderia ultramafica</name>
    <dbReference type="NCBI Taxonomy" id="1544867"/>
    <lineage>
        <taxon>Bacteria</taxon>
        <taxon>Pseudomonadati</taxon>
        <taxon>Pseudomonadota</taxon>
        <taxon>Betaproteobacteria</taxon>
        <taxon>Burkholderiales</taxon>
        <taxon>Burkholderiaceae</taxon>
        <taxon>Paraburkholderia</taxon>
    </lineage>
</organism>
<name>A0A6S7B3F1_9BURK</name>
<evidence type="ECO:0000313" key="3">
    <source>
        <dbReference type="Proteomes" id="UP000494365"/>
    </source>
</evidence>
<evidence type="ECO:0000313" key="2">
    <source>
        <dbReference type="EMBL" id="CAB3786536.1"/>
    </source>
</evidence>
<keyword evidence="3" id="KW-1185">Reference proteome</keyword>
<protein>
    <submittedName>
        <fullName evidence="2">Uncharacterized protein</fullName>
    </submittedName>
</protein>
<feature type="compositionally biased region" description="Polar residues" evidence="1">
    <location>
        <begin position="8"/>
        <end position="20"/>
    </location>
</feature>
<feature type="region of interest" description="Disordered" evidence="1">
    <location>
        <begin position="1"/>
        <end position="20"/>
    </location>
</feature>
<dbReference type="Proteomes" id="UP000494365">
    <property type="component" value="Unassembled WGS sequence"/>
</dbReference>
<evidence type="ECO:0000256" key="1">
    <source>
        <dbReference type="SAM" id="MobiDB-lite"/>
    </source>
</evidence>
<dbReference type="AlphaFoldDB" id="A0A6S7B3F1"/>
<accession>A0A6S7B3F1</accession>
<dbReference type="EMBL" id="CADIKK010000009">
    <property type="protein sequence ID" value="CAB3786536.1"/>
    <property type="molecule type" value="Genomic_DNA"/>
</dbReference>